<evidence type="ECO:0000313" key="1">
    <source>
        <dbReference type="EMBL" id="AQT69315.1"/>
    </source>
</evidence>
<proteinExistence type="predicted"/>
<dbReference type="AlphaFoldDB" id="A0A1U9NNA3"/>
<accession>A0A1U9NNA3</accession>
<keyword evidence="2" id="KW-1185">Reference proteome</keyword>
<gene>
    <name evidence="1" type="ORF">STSP2_02504</name>
</gene>
<dbReference type="EMBL" id="CP019791">
    <property type="protein sequence ID" value="AQT69315.1"/>
    <property type="molecule type" value="Genomic_DNA"/>
</dbReference>
<dbReference type="Proteomes" id="UP000189674">
    <property type="component" value="Chromosome"/>
</dbReference>
<evidence type="ECO:0000313" key="2">
    <source>
        <dbReference type="Proteomes" id="UP000189674"/>
    </source>
</evidence>
<sequence>MELTNLQTHVGLVGRDSLVDQVRNYLTKRFMEQHKLNPIPSVIQSLKDLQVNRESSYSHALRTAEFNLDGKKKACGHLGASVRNPGHRKLF</sequence>
<organism evidence="1 2">
    <name type="scientific">Anaerohalosphaera lusitana</name>
    <dbReference type="NCBI Taxonomy" id="1936003"/>
    <lineage>
        <taxon>Bacteria</taxon>
        <taxon>Pseudomonadati</taxon>
        <taxon>Planctomycetota</taxon>
        <taxon>Phycisphaerae</taxon>
        <taxon>Sedimentisphaerales</taxon>
        <taxon>Anaerohalosphaeraceae</taxon>
        <taxon>Anaerohalosphaera</taxon>
    </lineage>
</organism>
<protein>
    <submittedName>
        <fullName evidence="1">Uncharacterized protein</fullName>
    </submittedName>
</protein>
<reference evidence="2" key="1">
    <citation type="submission" date="2017-02" db="EMBL/GenBank/DDBJ databases">
        <title>Comparative genomics and description of representatives of a novel lineage of planctomycetes thriving in anoxic sediments.</title>
        <authorList>
            <person name="Spring S."/>
            <person name="Bunk B."/>
            <person name="Sproer C."/>
        </authorList>
    </citation>
    <scope>NUCLEOTIDE SEQUENCE [LARGE SCALE GENOMIC DNA]</scope>
    <source>
        <strain evidence="2">ST-NAGAB-D1</strain>
    </source>
</reference>
<dbReference type="KEGG" id="alus:STSP2_02504"/>
<name>A0A1U9NNA3_9BACT</name>